<comment type="cofactor">
    <cofactor evidence="1">
        <name>Zn(2+)</name>
        <dbReference type="ChEBI" id="CHEBI:29105"/>
    </cofactor>
</comment>
<name>A0A948X1B2_9LACO</name>
<dbReference type="AlphaFoldDB" id="A0A948X1B2"/>
<dbReference type="SUPFAM" id="SSF53187">
    <property type="entry name" value="Zn-dependent exopeptidases"/>
    <property type="match status" value="1"/>
</dbReference>
<keyword evidence="4" id="KW-0479">Metal-binding</keyword>
<reference evidence="9" key="2">
    <citation type="submission" date="2021-04" db="EMBL/GenBank/DDBJ databases">
        <authorList>
            <person name="Gilroy R."/>
        </authorList>
    </citation>
    <scope>NUCLEOTIDE SEQUENCE</scope>
    <source>
        <strain evidence="9">F6-6636</strain>
    </source>
</reference>
<dbReference type="InterPro" id="IPR050072">
    <property type="entry name" value="Peptidase_M20A"/>
</dbReference>
<dbReference type="Gene3D" id="3.30.70.360">
    <property type="match status" value="2"/>
</dbReference>
<gene>
    <name evidence="9" type="ORF">H9901_05580</name>
</gene>
<evidence type="ECO:0000256" key="5">
    <source>
        <dbReference type="ARBA" id="ARBA00022801"/>
    </source>
</evidence>
<evidence type="ECO:0000256" key="2">
    <source>
        <dbReference type="ARBA" id="ARBA00006247"/>
    </source>
</evidence>
<proteinExistence type="inferred from homology"/>
<dbReference type="NCBIfam" id="TIGR01887">
    <property type="entry name" value="dipeptidaselike"/>
    <property type="match status" value="1"/>
</dbReference>
<dbReference type="InterPro" id="IPR036264">
    <property type="entry name" value="Bact_exopeptidase_dim_dom"/>
</dbReference>
<comment type="similarity">
    <text evidence="2">Belongs to the peptidase M20A family.</text>
</comment>
<comment type="caution">
    <text evidence="9">The sequence shown here is derived from an EMBL/GenBank/DDBJ whole genome shotgun (WGS) entry which is preliminary data.</text>
</comment>
<dbReference type="GO" id="GO:0008270">
    <property type="term" value="F:zinc ion binding"/>
    <property type="evidence" value="ECO:0007669"/>
    <property type="project" value="InterPro"/>
</dbReference>
<dbReference type="PROSITE" id="PS00759">
    <property type="entry name" value="ARGE_DAPE_CPG2_2"/>
    <property type="match status" value="1"/>
</dbReference>
<dbReference type="InterPro" id="IPR010964">
    <property type="entry name" value="M20A_pepV-rel"/>
</dbReference>
<dbReference type="Proteomes" id="UP000777303">
    <property type="component" value="Unassembled WGS sequence"/>
</dbReference>
<dbReference type="PANTHER" id="PTHR43808:SF31">
    <property type="entry name" value="N-ACETYL-L-CITRULLINE DEACETYLASE"/>
    <property type="match status" value="1"/>
</dbReference>
<keyword evidence="3" id="KW-0645">Protease</keyword>
<evidence type="ECO:0000256" key="6">
    <source>
        <dbReference type="ARBA" id="ARBA00022833"/>
    </source>
</evidence>
<keyword evidence="6" id="KW-0862">Zinc</keyword>
<keyword evidence="8" id="KW-0482">Metalloprotease</keyword>
<dbReference type="Pfam" id="PF01546">
    <property type="entry name" value="Peptidase_M20"/>
    <property type="match status" value="1"/>
</dbReference>
<evidence type="ECO:0000313" key="9">
    <source>
        <dbReference type="EMBL" id="MBU3852151.1"/>
    </source>
</evidence>
<sequence>MEISENIKQASLQALKELIAQPSYNQPAQPHAPWGTGINDALKTVLAICDQLGFKTYQDPDGYYGYADVGSGDETFGIVCHVDVVPVDRAGWHTDPFKAVVKDGWIYGRGAQDDKGPTIAAIFAVKALMDAGVKFDKKIRFIFETDEETLWRGMAQYNKKEAPITMGIAPDAEFPLIYAEKGLEQAYLVGPGSEQLHLELKNAFNVVPDKAVYNGPKLTAVKQALDELGFAYQDDGDQIVVLGKAVHSMKAPEGTNAVLRLAMALDKVFPGIPALDFIGKCFKQDMTGKNVLGDVADEASGHLTFNISSLEINDKESRMQIDLRIPVTIDHDALIKKLDDKAHEYGLHYEKFDYVAPLYVPKDSQLVKTLMKVYQDATGDMQSQLAVSGGATLARTMHQCVAFGAMLPGTKDLMHQNDEAWPLADFYKVMSIYADAIKELCTK</sequence>
<dbReference type="InterPro" id="IPR002933">
    <property type="entry name" value="Peptidase_M20"/>
</dbReference>
<dbReference type="GO" id="GO:0016805">
    <property type="term" value="F:dipeptidase activity"/>
    <property type="evidence" value="ECO:0007669"/>
    <property type="project" value="UniProtKB-KW"/>
</dbReference>
<dbReference type="PANTHER" id="PTHR43808">
    <property type="entry name" value="ACETYLORNITHINE DEACETYLASE"/>
    <property type="match status" value="1"/>
</dbReference>
<dbReference type="GO" id="GO:0006526">
    <property type="term" value="P:L-arginine biosynthetic process"/>
    <property type="evidence" value="ECO:0007669"/>
    <property type="project" value="TreeGrafter"/>
</dbReference>
<dbReference type="NCBIfam" id="NF005542">
    <property type="entry name" value="PRK07205.1"/>
    <property type="match status" value="1"/>
</dbReference>
<protein>
    <submittedName>
        <fullName evidence="9">M20 family metallopeptidase</fullName>
    </submittedName>
</protein>
<dbReference type="SUPFAM" id="SSF55031">
    <property type="entry name" value="Bacterial exopeptidase dimerisation domain"/>
    <property type="match status" value="1"/>
</dbReference>
<evidence type="ECO:0000256" key="4">
    <source>
        <dbReference type="ARBA" id="ARBA00022723"/>
    </source>
</evidence>
<evidence type="ECO:0000256" key="3">
    <source>
        <dbReference type="ARBA" id="ARBA00022670"/>
    </source>
</evidence>
<dbReference type="InterPro" id="IPR001261">
    <property type="entry name" value="ArgE/DapE_CS"/>
</dbReference>
<accession>A0A948X1B2</accession>
<dbReference type="Gene3D" id="3.40.630.10">
    <property type="entry name" value="Zn peptidases"/>
    <property type="match status" value="1"/>
</dbReference>
<keyword evidence="5" id="KW-0378">Hydrolase</keyword>
<evidence type="ECO:0000313" key="10">
    <source>
        <dbReference type="Proteomes" id="UP000777303"/>
    </source>
</evidence>
<dbReference type="EMBL" id="JAHLFS010000064">
    <property type="protein sequence ID" value="MBU3852151.1"/>
    <property type="molecule type" value="Genomic_DNA"/>
</dbReference>
<evidence type="ECO:0000256" key="7">
    <source>
        <dbReference type="ARBA" id="ARBA00022997"/>
    </source>
</evidence>
<dbReference type="GO" id="GO:0008237">
    <property type="term" value="F:metallopeptidase activity"/>
    <property type="evidence" value="ECO:0007669"/>
    <property type="project" value="UniProtKB-KW"/>
</dbReference>
<keyword evidence="7" id="KW-0224">Dipeptidase</keyword>
<evidence type="ECO:0000256" key="8">
    <source>
        <dbReference type="ARBA" id="ARBA00023049"/>
    </source>
</evidence>
<dbReference type="GO" id="GO:0008777">
    <property type="term" value="F:acetylornithine deacetylase activity"/>
    <property type="evidence" value="ECO:0007669"/>
    <property type="project" value="TreeGrafter"/>
</dbReference>
<reference evidence="9" key="1">
    <citation type="journal article" date="2021" name="PeerJ">
        <title>Extensive microbial diversity within the chicken gut microbiome revealed by metagenomics and culture.</title>
        <authorList>
            <person name="Gilroy R."/>
            <person name="Ravi A."/>
            <person name="Getino M."/>
            <person name="Pursley I."/>
            <person name="Horton D.L."/>
            <person name="Alikhan N.F."/>
            <person name="Baker D."/>
            <person name="Gharbi K."/>
            <person name="Hall N."/>
            <person name="Watson M."/>
            <person name="Adriaenssens E.M."/>
            <person name="Foster-Nyarko E."/>
            <person name="Jarju S."/>
            <person name="Secka A."/>
            <person name="Antonio M."/>
            <person name="Oren A."/>
            <person name="Chaudhuri R.R."/>
            <person name="La Ragione R."/>
            <person name="Hildebrand F."/>
            <person name="Pallen M.J."/>
        </authorList>
    </citation>
    <scope>NUCLEOTIDE SEQUENCE</scope>
    <source>
        <strain evidence="9">F6-6636</strain>
    </source>
</reference>
<evidence type="ECO:0000256" key="1">
    <source>
        <dbReference type="ARBA" id="ARBA00001947"/>
    </source>
</evidence>
<organism evidence="9 10">
    <name type="scientific">Candidatus Paralactobacillus gallistercoris</name>
    <dbReference type="NCBI Taxonomy" id="2838724"/>
    <lineage>
        <taxon>Bacteria</taxon>
        <taxon>Bacillati</taxon>
        <taxon>Bacillota</taxon>
        <taxon>Bacilli</taxon>
        <taxon>Lactobacillales</taxon>
        <taxon>Lactobacillaceae</taxon>
        <taxon>Lactobacillus</taxon>
    </lineage>
</organism>
<dbReference type="GO" id="GO:0006508">
    <property type="term" value="P:proteolysis"/>
    <property type="evidence" value="ECO:0007669"/>
    <property type="project" value="UniProtKB-KW"/>
</dbReference>